<keyword evidence="2" id="KW-1185">Reference proteome</keyword>
<sequence>MKAVKALIAVLIIGALAGAAALWYVKPAEALDLSYAPLRLDDKLAALLLERKFEVSLSESEVDSLIKKSLAARPRVHPDATVTGARFTLRDGTLVADVNLLVKERWPASAKLRFELAWQEPVLTIRHVGTNIRQASLPLDWFQIDPIDIRLDSYLPRHIGIRSVSFDGSDMKLQLKLRF</sequence>
<dbReference type="Proteomes" id="UP000450917">
    <property type="component" value="Unassembled WGS sequence"/>
</dbReference>
<evidence type="ECO:0000313" key="1">
    <source>
        <dbReference type="EMBL" id="MUG73447.1"/>
    </source>
</evidence>
<reference evidence="1 2" key="1">
    <citation type="submission" date="2019-11" db="EMBL/GenBank/DDBJ databases">
        <title>Draft genome sequences of five Paenibacillus species of dairy origin.</title>
        <authorList>
            <person name="Olajide A.M."/>
            <person name="Chen S."/>
            <person name="Lapointe G."/>
        </authorList>
    </citation>
    <scope>NUCLEOTIDE SEQUENCE [LARGE SCALE GENOMIC DNA]</scope>
    <source>
        <strain evidence="1 2">2CS3</strain>
    </source>
</reference>
<evidence type="ECO:0008006" key="3">
    <source>
        <dbReference type="Google" id="ProtNLM"/>
    </source>
</evidence>
<dbReference type="RefSeq" id="WP_127608850.1">
    <property type="nucleotide sequence ID" value="NZ_JARTHJ010000164.1"/>
</dbReference>
<dbReference type="AlphaFoldDB" id="A0A7X3CUE9"/>
<evidence type="ECO:0000313" key="2">
    <source>
        <dbReference type="Proteomes" id="UP000450917"/>
    </source>
</evidence>
<accession>A0A7X3CUE9</accession>
<name>A0A7X3CUE9_9BACL</name>
<dbReference type="EMBL" id="WNZX01000026">
    <property type="protein sequence ID" value="MUG73447.1"/>
    <property type="molecule type" value="Genomic_DNA"/>
</dbReference>
<gene>
    <name evidence="1" type="ORF">GNP93_22760</name>
</gene>
<organism evidence="1 2">
    <name type="scientific">Paenibacillus validus</name>
    <dbReference type="NCBI Taxonomy" id="44253"/>
    <lineage>
        <taxon>Bacteria</taxon>
        <taxon>Bacillati</taxon>
        <taxon>Bacillota</taxon>
        <taxon>Bacilli</taxon>
        <taxon>Bacillales</taxon>
        <taxon>Paenibacillaceae</taxon>
        <taxon>Paenibacillus</taxon>
    </lineage>
</organism>
<protein>
    <recommendedName>
        <fullName evidence="3">DUF2140 family protein</fullName>
    </recommendedName>
</protein>
<proteinExistence type="predicted"/>
<comment type="caution">
    <text evidence="1">The sequence shown here is derived from an EMBL/GenBank/DDBJ whole genome shotgun (WGS) entry which is preliminary data.</text>
</comment>